<comment type="caution">
    <text evidence="2">The sequence shown here is derived from an EMBL/GenBank/DDBJ whole genome shotgun (WGS) entry which is preliminary data.</text>
</comment>
<evidence type="ECO:0000313" key="2">
    <source>
        <dbReference type="EMBL" id="CAG5896797.1"/>
    </source>
</evidence>
<keyword evidence="3" id="KW-1185">Reference proteome</keyword>
<feature type="region of interest" description="Disordered" evidence="1">
    <location>
        <begin position="113"/>
        <end position="154"/>
    </location>
</feature>
<feature type="region of interest" description="Disordered" evidence="1">
    <location>
        <begin position="66"/>
        <end position="85"/>
    </location>
</feature>
<protein>
    <submittedName>
        <fullName evidence="2">(Atlantic silverside) hypothetical protein</fullName>
    </submittedName>
</protein>
<evidence type="ECO:0000313" key="3">
    <source>
        <dbReference type="Proteomes" id="UP000677803"/>
    </source>
</evidence>
<evidence type="ECO:0000256" key="1">
    <source>
        <dbReference type="SAM" id="MobiDB-lite"/>
    </source>
</evidence>
<name>A0A8S4AVS9_9TELE</name>
<proteinExistence type="predicted"/>
<dbReference type="AlphaFoldDB" id="A0A8S4AVS9"/>
<dbReference type="EMBL" id="CAJRST010007779">
    <property type="protein sequence ID" value="CAG5896797.1"/>
    <property type="molecule type" value="Genomic_DNA"/>
</dbReference>
<gene>
    <name evidence="2" type="ORF">MMEN_LOCUS7851</name>
</gene>
<feature type="compositionally biased region" description="Acidic residues" evidence="1">
    <location>
        <begin position="113"/>
        <end position="134"/>
    </location>
</feature>
<accession>A0A8S4AVS9</accession>
<organism evidence="2 3">
    <name type="scientific">Menidia menidia</name>
    <name type="common">Atlantic silverside</name>
    <dbReference type="NCBI Taxonomy" id="238744"/>
    <lineage>
        <taxon>Eukaryota</taxon>
        <taxon>Metazoa</taxon>
        <taxon>Chordata</taxon>
        <taxon>Craniata</taxon>
        <taxon>Vertebrata</taxon>
        <taxon>Euteleostomi</taxon>
        <taxon>Actinopterygii</taxon>
        <taxon>Neopterygii</taxon>
        <taxon>Teleostei</taxon>
        <taxon>Neoteleostei</taxon>
        <taxon>Acanthomorphata</taxon>
        <taxon>Ovalentaria</taxon>
        <taxon>Atherinomorphae</taxon>
        <taxon>Atheriniformes</taxon>
        <taxon>Atherinopsidae</taxon>
        <taxon>Menidiinae</taxon>
        <taxon>Menidia</taxon>
    </lineage>
</organism>
<dbReference type="Proteomes" id="UP000677803">
    <property type="component" value="Unassembled WGS sequence"/>
</dbReference>
<reference evidence="2" key="1">
    <citation type="submission" date="2021-05" db="EMBL/GenBank/DDBJ databases">
        <authorList>
            <person name="Tigano A."/>
        </authorList>
    </citation>
    <scope>NUCLEOTIDE SEQUENCE</scope>
</reference>
<sequence>MRLVGTRALGGGGGVLLYSQVGVSSHYHKTQPVLQIKAAGSGLCVPLSRQAEEELTGLQEPAAALSPAVFPPLPPPLHHHQQPPQLPSLRLPACLRLLSHSCLNPFPREEEVVMMEEEEDEEDGEEDEEEEEEAPGSAAVQSSAGRYCCEPGKV</sequence>